<evidence type="ECO:0000313" key="2">
    <source>
        <dbReference type="EMBL" id="BAD67864.1"/>
    </source>
</evidence>
<gene>
    <name evidence="2" type="ORF">OSJNBa0015I14.38</name>
    <name evidence="1" type="ORF">P0680A03.12</name>
</gene>
<evidence type="ECO:0000313" key="1">
    <source>
        <dbReference type="EMBL" id="BAD67601.1"/>
    </source>
</evidence>
<evidence type="ECO:0000313" key="3">
    <source>
        <dbReference type="Proteomes" id="UP000000763"/>
    </source>
</evidence>
<protein>
    <submittedName>
        <fullName evidence="2">Uncharacterized protein</fullName>
    </submittedName>
</protein>
<proteinExistence type="predicted"/>
<dbReference type="EMBL" id="AP002536">
    <property type="protein sequence ID" value="BAD67864.1"/>
    <property type="molecule type" value="Genomic_DNA"/>
</dbReference>
<dbReference type="EMBL" id="AB023482">
    <property type="protein sequence ID" value="BAD67601.1"/>
    <property type="molecule type" value="Genomic_DNA"/>
</dbReference>
<reference evidence="3" key="3">
    <citation type="journal article" date="2005" name="Nature">
        <title>The map-based sequence of the rice genome.</title>
        <authorList>
            <consortium name="International rice genome sequencing project (IRGSP)"/>
            <person name="Matsumoto T."/>
            <person name="Wu J."/>
            <person name="Kanamori H."/>
            <person name="Katayose Y."/>
            <person name="Fujisawa M."/>
            <person name="Namiki N."/>
            <person name="Mizuno H."/>
            <person name="Yamamoto K."/>
            <person name="Antonio B.A."/>
            <person name="Baba T."/>
            <person name="Sakata K."/>
            <person name="Nagamura Y."/>
            <person name="Aoki H."/>
            <person name="Arikawa K."/>
            <person name="Arita K."/>
            <person name="Bito T."/>
            <person name="Chiden Y."/>
            <person name="Fujitsuka N."/>
            <person name="Fukunaka R."/>
            <person name="Hamada M."/>
            <person name="Harada C."/>
            <person name="Hayashi A."/>
            <person name="Hijishita S."/>
            <person name="Honda M."/>
            <person name="Hosokawa S."/>
            <person name="Ichikawa Y."/>
            <person name="Idonuma A."/>
            <person name="Iijima M."/>
            <person name="Ikeda M."/>
            <person name="Ikeno M."/>
            <person name="Ito K."/>
            <person name="Ito S."/>
            <person name="Ito T."/>
            <person name="Ito Y."/>
            <person name="Ito Y."/>
            <person name="Iwabuchi A."/>
            <person name="Kamiya K."/>
            <person name="Karasawa W."/>
            <person name="Kurita K."/>
            <person name="Katagiri S."/>
            <person name="Kikuta A."/>
            <person name="Kobayashi H."/>
            <person name="Kobayashi N."/>
            <person name="Machita K."/>
            <person name="Maehara T."/>
            <person name="Masukawa M."/>
            <person name="Mizubayashi T."/>
            <person name="Mukai Y."/>
            <person name="Nagasaki H."/>
            <person name="Nagata Y."/>
            <person name="Naito S."/>
            <person name="Nakashima M."/>
            <person name="Nakama Y."/>
            <person name="Nakamichi Y."/>
            <person name="Nakamura M."/>
            <person name="Meguro A."/>
            <person name="Negishi M."/>
            <person name="Ohta I."/>
            <person name="Ohta T."/>
            <person name="Okamoto M."/>
            <person name="Ono N."/>
            <person name="Saji S."/>
            <person name="Sakaguchi M."/>
            <person name="Sakai K."/>
            <person name="Shibata M."/>
            <person name="Shimokawa T."/>
            <person name="Song J."/>
            <person name="Takazaki Y."/>
            <person name="Terasawa K."/>
            <person name="Tsugane M."/>
            <person name="Tsuji K."/>
            <person name="Ueda S."/>
            <person name="Waki K."/>
            <person name="Yamagata H."/>
            <person name="Yamamoto M."/>
            <person name="Yamamoto S."/>
            <person name="Yamane H."/>
            <person name="Yoshiki S."/>
            <person name="Yoshihara R."/>
            <person name="Yukawa K."/>
            <person name="Zhong H."/>
            <person name="Yano M."/>
            <person name="Yuan Q."/>
            <person name="Ouyang S."/>
            <person name="Liu J."/>
            <person name="Jones K.M."/>
            <person name="Gansberger K."/>
            <person name="Moffat K."/>
            <person name="Hill J."/>
            <person name="Bera J."/>
            <person name="Fadrosh D."/>
            <person name="Jin S."/>
            <person name="Johri S."/>
            <person name="Kim M."/>
            <person name="Overton L."/>
            <person name="Reardon M."/>
            <person name="Tsitrin T."/>
            <person name="Vuong H."/>
            <person name="Weaver B."/>
            <person name="Ciecko A."/>
            <person name="Tallon L."/>
            <person name="Jackson J."/>
            <person name="Pai G."/>
            <person name="Aken S.V."/>
            <person name="Utterback T."/>
            <person name="Reidmuller S."/>
            <person name="Feldblyum T."/>
            <person name="Hsiao J."/>
            <person name="Zismann V."/>
            <person name="Iobst S."/>
            <person name="de Vazeille A.R."/>
            <person name="Buell C.R."/>
            <person name="Ying K."/>
            <person name="Li Y."/>
            <person name="Lu T."/>
            <person name="Huang Y."/>
            <person name="Zhao Q."/>
            <person name="Feng Q."/>
            <person name="Zhang L."/>
            <person name="Zhu J."/>
            <person name="Weng Q."/>
            <person name="Mu J."/>
            <person name="Lu Y."/>
            <person name="Fan D."/>
            <person name="Liu Y."/>
            <person name="Guan J."/>
            <person name="Zhang Y."/>
            <person name="Yu S."/>
            <person name="Liu X."/>
            <person name="Zhang Y."/>
            <person name="Hong G."/>
            <person name="Han B."/>
            <person name="Choisne N."/>
            <person name="Demange N."/>
            <person name="Orjeda G."/>
            <person name="Samain S."/>
            <person name="Cattolico L."/>
            <person name="Pelletier E."/>
            <person name="Couloux A."/>
            <person name="Segurens B."/>
            <person name="Wincker P."/>
            <person name="D'Hont A."/>
            <person name="Scarpelli C."/>
            <person name="Weissenbach J."/>
            <person name="Salanoubat M."/>
            <person name="Quetier F."/>
            <person name="Yu Y."/>
            <person name="Kim H.R."/>
            <person name="Rambo T."/>
            <person name="Currie J."/>
            <person name="Collura K."/>
            <person name="Luo M."/>
            <person name="Yang T."/>
            <person name="Ammiraju J.S.S."/>
            <person name="Engler F."/>
            <person name="Soderlund C."/>
            <person name="Wing R.A."/>
            <person name="Palmer L.E."/>
            <person name="de la Bastide M."/>
            <person name="Spiegel L."/>
            <person name="Nascimento L."/>
            <person name="Zutavern T."/>
            <person name="O'Shaughnessy A."/>
            <person name="Dike S."/>
            <person name="Dedhia N."/>
            <person name="Preston R."/>
            <person name="Balija V."/>
            <person name="McCombie W.R."/>
            <person name="Chow T."/>
            <person name="Chen H."/>
            <person name="Chung M."/>
            <person name="Chen C."/>
            <person name="Shaw J."/>
            <person name="Wu H."/>
            <person name="Hsiao K."/>
            <person name="Chao Y."/>
            <person name="Chu M."/>
            <person name="Cheng C."/>
            <person name="Hour A."/>
            <person name="Lee P."/>
            <person name="Lin S."/>
            <person name="Lin Y."/>
            <person name="Liou J."/>
            <person name="Liu S."/>
            <person name="Hsing Y."/>
            <person name="Raghuvanshi S."/>
            <person name="Mohanty A."/>
            <person name="Bharti A.K."/>
            <person name="Gaur A."/>
            <person name="Gupta V."/>
            <person name="Kumar D."/>
            <person name="Ravi V."/>
            <person name="Vij S."/>
            <person name="Kapur A."/>
            <person name="Khurana P."/>
            <person name="Khurana P."/>
            <person name="Khurana J.P."/>
            <person name="Tyagi A.K."/>
            <person name="Gaikwad K."/>
            <person name="Singh A."/>
            <person name="Dalal V."/>
            <person name="Srivastava S."/>
            <person name="Dixit A."/>
            <person name="Pal A.K."/>
            <person name="Ghazi I.A."/>
            <person name="Yadav M."/>
            <person name="Pandit A."/>
            <person name="Bhargava A."/>
            <person name="Sureshbabu K."/>
            <person name="Batra K."/>
            <person name="Sharma T.R."/>
            <person name="Mohapatra T."/>
            <person name="Singh N.K."/>
            <person name="Messing J."/>
            <person name="Nelson A.B."/>
            <person name="Fuks G."/>
            <person name="Kavchok S."/>
            <person name="Keizer G."/>
            <person name="Linton E."/>
            <person name="Llaca V."/>
            <person name="Song R."/>
            <person name="Tanyolac B."/>
            <person name="Young S."/>
            <person name="Ho-Il K."/>
            <person name="Hahn J.H."/>
            <person name="Sangsakoo G."/>
            <person name="Vanavichit A."/>
            <person name="de Mattos Luiz.A.T."/>
            <person name="Zimmer P.D."/>
            <person name="Malone G."/>
            <person name="Dellagostin O."/>
            <person name="de Oliveira A.C."/>
            <person name="Bevan M."/>
            <person name="Bancroft I."/>
            <person name="Minx P."/>
            <person name="Cordum H."/>
            <person name="Wilson R."/>
            <person name="Cheng Z."/>
            <person name="Jin W."/>
            <person name="Jiang J."/>
            <person name="Leong S.A."/>
            <person name="Iwama H."/>
            <person name="Gojobori T."/>
            <person name="Itoh T."/>
            <person name="Niimura Y."/>
            <person name="Fujii Y."/>
            <person name="Habara T."/>
            <person name="Sakai H."/>
            <person name="Sato Y."/>
            <person name="Wilson G."/>
            <person name="Kumar K."/>
            <person name="McCouch S."/>
            <person name="Juretic N."/>
            <person name="Hoen D."/>
            <person name="Wright S."/>
            <person name="Bruskiewich R."/>
            <person name="Bureau T."/>
            <person name="Miyao A."/>
            <person name="Hirochika H."/>
            <person name="Nishikawa T."/>
            <person name="Kadowaki K."/>
            <person name="Sugiura M."/>
            <person name="Burr B."/>
            <person name="Sasaki T."/>
        </authorList>
    </citation>
    <scope>NUCLEOTIDE SEQUENCE [LARGE SCALE GENOMIC DNA]</scope>
    <source>
        <strain evidence="3">cv. Nipponbare</strain>
    </source>
</reference>
<dbReference type="Proteomes" id="UP000000763">
    <property type="component" value="Chromosome 6"/>
</dbReference>
<organism evidence="2 3">
    <name type="scientific">Oryza sativa subsp. japonica</name>
    <name type="common">Rice</name>
    <dbReference type="NCBI Taxonomy" id="39947"/>
    <lineage>
        <taxon>Eukaryota</taxon>
        <taxon>Viridiplantae</taxon>
        <taxon>Streptophyta</taxon>
        <taxon>Embryophyta</taxon>
        <taxon>Tracheophyta</taxon>
        <taxon>Spermatophyta</taxon>
        <taxon>Magnoliopsida</taxon>
        <taxon>Liliopsida</taxon>
        <taxon>Poales</taxon>
        <taxon>Poaceae</taxon>
        <taxon>BOP clade</taxon>
        <taxon>Oryzoideae</taxon>
        <taxon>Oryzeae</taxon>
        <taxon>Oryzinae</taxon>
        <taxon>Oryza</taxon>
        <taxon>Oryza sativa</taxon>
    </lineage>
</organism>
<reference evidence="2" key="2">
    <citation type="submission" date="2000-06" db="EMBL/GenBank/DDBJ databases">
        <title>Oryza sativa nipponbare(GA3) genomic DNA, chromosome 6, BAC clone:OSJNBa0015I14.</title>
        <authorList>
            <person name="Sasaki T."/>
            <person name="Matsumoto T."/>
            <person name="Yamamoto K."/>
        </authorList>
    </citation>
    <scope>NUCLEOTIDE SEQUENCE</scope>
</reference>
<accession>Q5VRR1</accession>
<reference evidence="1" key="1">
    <citation type="submission" date="1999-02" db="EMBL/GenBank/DDBJ databases">
        <title>Oryza sativa nipponbare(GA3) genomic DNA, chromosome 6, PAC clone:P0680A03.</title>
        <authorList>
            <person name="Sasaki T."/>
            <person name="Matsumoto T."/>
            <person name="Yamamoto K."/>
        </authorList>
    </citation>
    <scope>NUCLEOTIDE SEQUENCE</scope>
</reference>
<sequence>MYRYIGMYSRVPVVLQPTPIRKCSSSTCFREAWRRMPAILLPSYQNSEIQNQLFSYGRHSFPRIY</sequence>
<name>Q5VRR1_ORYSJ</name>
<dbReference type="AlphaFoldDB" id="Q5VRR1"/>
<reference evidence="3" key="4">
    <citation type="journal article" date="2008" name="Nucleic Acids Res.">
        <title>The rice annotation project database (RAP-DB): 2008 update.</title>
        <authorList>
            <consortium name="The rice annotation project (RAP)"/>
        </authorList>
    </citation>
    <scope>GENOME REANNOTATION</scope>
    <source>
        <strain evidence="3">cv. Nipponbare</strain>
    </source>
</reference>